<proteinExistence type="predicted"/>
<comment type="caution">
    <text evidence="1">The sequence shown here is derived from an EMBL/GenBank/DDBJ whole genome shotgun (WGS) entry which is preliminary data.</text>
</comment>
<evidence type="ECO:0000313" key="1">
    <source>
        <dbReference type="EMBL" id="MRH41653.1"/>
    </source>
</evidence>
<reference evidence="1" key="1">
    <citation type="submission" date="2019-11" db="EMBL/GenBank/DDBJ databases">
        <authorList>
            <person name="Li J."/>
        </authorList>
    </citation>
    <scope>NUCLEOTIDE SEQUENCE</scope>
    <source>
        <strain evidence="1">B6B</strain>
    </source>
</reference>
<dbReference type="RefSeq" id="WP_153735289.1">
    <property type="nucleotide sequence ID" value="NZ_WJNG01000002.1"/>
</dbReference>
<evidence type="ECO:0008006" key="3">
    <source>
        <dbReference type="Google" id="ProtNLM"/>
    </source>
</evidence>
<dbReference type="AlphaFoldDB" id="A0A6A8D7C6"/>
<gene>
    <name evidence="1" type="ORF">GH741_03070</name>
</gene>
<sequence>MKQYIFVVNKPKQLDSKEIIIDATGMLDAFNQAKELKLKEMKESKSKIDLKLKGTIYSH</sequence>
<protein>
    <recommendedName>
        <fullName evidence="3">DUF3906 family protein</fullName>
    </recommendedName>
</protein>
<dbReference type="EMBL" id="WJNG01000002">
    <property type="protein sequence ID" value="MRH41653.1"/>
    <property type="molecule type" value="Genomic_DNA"/>
</dbReference>
<dbReference type="Proteomes" id="UP000799092">
    <property type="component" value="Unassembled WGS sequence"/>
</dbReference>
<name>A0A6A8D7C6_9BACI</name>
<keyword evidence="2" id="KW-1185">Reference proteome</keyword>
<evidence type="ECO:0000313" key="2">
    <source>
        <dbReference type="Proteomes" id="UP000799092"/>
    </source>
</evidence>
<accession>A0A6A8D7C6</accession>
<organism evidence="1 2">
    <name type="scientific">Aquibacillus halophilus</name>
    <dbReference type="NCBI Taxonomy" id="930132"/>
    <lineage>
        <taxon>Bacteria</taxon>
        <taxon>Bacillati</taxon>
        <taxon>Bacillota</taxon>
        <taxon>Bacilli</taxon>
        <taxon>Bacillales</taxon>
        <taxon>Bacillaceae</taxon>
        <taxon>Aquibacillus</taxon>
    </lineage>
</organism>